<dbReference type="Pfam" id="PF19193">
    <property type="entry name" value="Tectonin"/>
    <property type="match status" value="1"/>
</dbReference>
<proteinExistence type="predicted"/>
<dbReference type="InterPro" id="IPR009091">
    <property type="entry name" value="RCC1/BLIP-II"/>
</dbReference>
<dbReference type="GO" id="GO:0005737">
    <property type="term" value="C:cytoplasm"/>
    <property type="evidence" value="ECO:0007669"/>
    <property type="project" value="GOC"/>
</dbReference>
<feature type="region of interest" description="Disordered" evidence="1">
    <location>
        <begin position="676"/>
        <end position="701"/>
    </location>
</feature>
<feature type="compositionally biased region" description="Basic and acidic residues" evidence="1">
    <location>
        <begin position="494"/>
        <end position="520"/>
    </location>
</feature>
<organism evidence="3 4">
    <name type="scientific">Nephila pilipes</name>
    <name type="common">Giant wood spider</name>
    <name type="synonym">Nephila maculata</name>
    <dbReference type="NCBI Taxonomy" id="299642"/>
    <lineage>
        <taxon>Eukaryota</taxon>
        <taxon>Metazoa</taxon>
        <taxon>Ecdysozoa</taxon>
        <taxon>Arthropoda</taxon>
        <taxon>Chelicerata</taxon>
        <taxon>Arachnida</taxon>
        <taxon>Araneae</taxon>
        <taxon>Araneomorphae</taxon>
        <taxon>Entelegynae</taxon>
        <taxon>Araneoidea</taxon>
        <taxon>Nephilidae</taxon>
        <taxon>Nephila</taxon>
    </lineage>
</organism>
<sequence>MSTEMHKENNDGDHPILQEYPLQSHLLHLIPSRAQKALSTFDIEFTCIDADGHYIAIGTNIGIVYVFDRRTNNLNRLRNDYKDSITCVKILISLECLVVFGCKSGAVFVFKIPFDSEEELEKFSVEGLHNAPITSLEWIKNGIKFFSGDESGVVVCTEIDHFEHQSRSRVLLNDQSKIVQLSYSRMHLVISTLFRSVIYSCEDGSITKIGQKERKCYGPFGAIIFQESNSSDNIIFASRPGQRLWKSDKSGIIQETMIFKSALSEPHSVIKLLSDANDSNNFPDFQFGKLSRFNDKYILVSSDSAVILIDSDQKSIVASSLKLDPIVDVSTCNNEIFILRGLRHLVRISDCPDPYPCEKATEEPSLIEDILIPLKGFTTFVKERSDSLAAQTESTIFDWLKKKRSSSSPAVIPNIENEGNQNQFSNSETLPEVVKLQSENYIPIVIENPTSLPPNEVPKINISVAFDANENDDIVYKPKKKHKKKVRFRSVSPKNKDRKALSSDSKVKNSVEIDSLKPDNELSTVPSDSMENSSASNNVVPNVNETDSYDSTVKISASHINSSNCETDNSNLELNDNSLKVSSNVDTENAIDEKFIYHNINKDEYSKDDTDMNTENGTDINTDINNTCIFNEQHGNNNSSNTDYITCKNVIDPDDIYSSYNSFQNDLQDSNANALSTCIDSQPDKDSDESNGEMPNSEPPKYGVNWLEYKAPELLTDLAVSNDHIFCVDVRNQVYYSNYPVLGLQWKKIDQPAEKIAVSPSEEVFWALYKGTVYAAIQKADIKWKDVDWISIAKDVISMSVEDDCGWYVTSNGNLYLMSSLTASKPFDYPKSVNFQKSEMPNILQVSAWNKTVWLLTASGCVRTFNYKGDKIDPKEMKLNGVPVIDSIFLGVQQTGWLIDCNGIIRFKVGVTTDSSEGLGKPWEVEASKYFVRGNPNLPKTVLKALNNETLTSLIRGKQHICLSTSNYGIWFCKTMDNILYSTQKNIIGHEWESIIPPGAASATKWKFLSASGISSMQGAIWCMNNTNELFCLCLSTNSLIFVELPQGSDVLSIIPTTQSLWLLSENGKIFIRRGMTQNCPEGVSWQMMNLTQLGSEKIIDISCSYEVAWACTDAGRILVRLGSLCPSYQRKLAQAWIPISLEFEEVSSPIMEKLSAIGKKFPLPLIQSSRTEVSFSKIYVGPLGFPVWALDNVSNVYVREGVSVNLPIGKKWTLVPELRAKSLCISKNAVWLLKQSGKIFRRFGISEKNPCGDYWKQIPGIMDYISVTEDDDLWSLKDDRMYQHSSYVLNFSLNNKAKKLPVRSISEEDWEDIMADASD</sequence>
<dbReference type="SUPFAM" id="SSF50978">
    <property type="entry name" value="WD40 repeat-like"/>
    <property type="match status" value="1"/>
</dbReference>
<protein>
    <recommendedName>
        <fullName evidence="2">HPS5-like beta-propeller domain-containing protein</fullName>
    </recommendedName>
</protein>
<dbReference type="PANTHER" id="PTHR23287">
    <property type="entry name" value="RUBY-EYE2-LIKE PROTEIN"/>
    <property type="match status" value="1"/>
</dbReference>
<dbReference type="InterPro" id="IPR036322">
    <property type="entry name" value="WD40_repeat_dom_sf"/>
</dbReference>
<dbReference type="PANTHER" id="PTHR23287:SF16">
    <property type="entry name" value="TECTONIN BETA-PROPELLER REPEAT-CONTAINING PROTEIN 2"/>
    <property type="match status" value="1"/>
</dbReference>
<dbReference type="SMART" id="SM00706">
    <property type="entry name" value="TECPR"/>
    <property type="match status" value="6"/>
</dbReference>
<dbReference type="SUPFAM" id="SSF50985">
    <property type="entry name" value="RCC1/BLIP-II"/>
    <property type="match status" value="1"/>
</dbReference>
<comment type="caution">
    <text evidence="3">The sequence shown here is derived from an EMBL/GenBank/DDBJ whole genome shotgun (WGS) entry which is preliminary data.</text>
</comment>
<dbReference type="Pfam" id="PF23756">
    <property type="entry name" value="Beta-prop_HPS5"/>
    <property type="match status" value="1"/>
</dbReference>
<dbReference type="Gene3D" id="2.130.10.10">
    <property type="entry name" value="YVTN repeat-like/Quinoprotein amine dehydrogenase"/>
    <property type="match status" value="1"/>
</dbReference>
<dbReference type="EMBL" id="BMAW01089475">
    <property type="protein sequence ID" value="GFS40086.1"/>
    <property type="molecule type" value="Genomic_DNA"/>
</dbReference>
<feature type="compositionally biased region" description="Low complexity" evidence="1">
    <location>
        <begin position="532"/>
        <end position="543"/>
    </location>
</feature>
<feature type="compositionally biased region" description="Polar residues" evidence="1">
    <location>
        <begin position="521"/>
        <end position="531"/>
    </location>
</feature>
<evidence type="ECO:0000256" key="1">
    <source>
        <dbReference type="SAM" id="MobiDB-lite"/>
    </source>
</evidence>
<feature type="compositionally biased region" description="Basic residues" evidence="1">
    <location>
        <begin position="477"/>
        <end position="488"/>
    </location>
</feature>
<dbReference type="InterPro" id="IPR015943">
    <property type="entry name" value="WD40/YVTN_repeat-like_dom_sf"/>
</dbReference>
<dbReference type="InterPro" id="IPR006624">
    <property type="entry name" value="Beta-propeller_rpt_TECPR"/>
</dbReference>
<evidence type="ECO:0000313" key="3">
    <source>
        <dbReference type="EMBL" id="GFS40086.1"/>
    </source>
</evidence>
<evidence type="ECO:0000313" key="4">
    <source>
        <dbReference type="Proteomes" id="UP000887013"/>
    </source>
</evidence>
<dbReference type="InterPro" id="IPR056499">
    <property type="entry name" value="Beta-prop_HPS5-like"/>
</dbReference>
<reference evidence="3" key="1">
    <citation type="submission" date="2020-08" db="EMBL/GenBank/DDBJ databases">
        <title>Multicomponent nature underlies the extraordinary mechanical properties of spider dragline silk.</title>
        <authorList>
            <person name="Kono N."/>
            <person name="Nakamura H."/>
            <person name="Mori M."/>
            <person name="Yoshida Y."/>
            <person name="Ohtoshi R."/>
            <person name="Malay A.D."/>
            <person name="Moran D.A.P."/>
            <person name="Tomita M."/>
            <person name="Numata K."/>
            <person name="Arakawa K."/>
        </authorList>
    </citation>
    <scope>NUCLEOTIDE SEQUENCE</scope>
</reference>
<keyword evidence="4" id="KW-1185">Reference proteome</keyword>
<dbReference type="GO" id="GO:0032527">
    <property type="term" value="P:protein exit from endoplasmic reticulum"/>
    <property type="evidence" value="ECO:0007669"/>
    <property type="project" value="TreeGrafter"/>
</dbReference>
<gene>
    <name evidence="3" type="primary">TECPR2</name>
    <name evidence="3" type="ORF">NPIL_576441</name>
</gene>
<evidence type="ECO:0000259" key="2">
    <source>
        <dbReference type="Pfam" id="PF23756"/>
    </source>
</evidence>
<feature type="region of interest" description="Disordered" evidence="1">
    <location>
        <begin position="475"/>
        <end position="543"/>
    </location>
</feature>
<dbReference type="Proteomes" id="UP000887013">
    <property type="component" value="Unassembled WGS sequence"/>
</dbReference>
<dbReference type="OrthoDB" id="9930272at2759"/>
<name>A0A8X6MC56_NEPPI</name>
<feature type="domain" description="HPS5-like beta-propeller" evidence="2">
    <location>
        <begin position="40"/>
        <end position="339"/>
    </location>
</feature>
<accession>A0A8X6MC56</accession>